<proteinExistence type="inferred from homology"/>
<comment type="similarity">
    <text evidence="7">In the C-terminal section; belongs to the GTP cyclohydrolase II family.</text>
</comment>
<dbReference type="Gene3D" id="3.90.870.10">
    <property type="entry name" value="DHBP synthase"/>
    <property type="match status" value="1"/>
</dbReference>
<comment type="cofactor">
    <cofactor evidence="3">
        <name>Mg(2+)</name>
        <dbReference type="ChEBI" id="CHEBI:18420"/>
    </cofactor>
</comment>
<comment type="catalytic activity">
    <reaction evidence="1">
        <text>D-ribulose 5-phosphate = (2S)-2-hydroxy-3-oxobutyl phosphate + formate + H(+)</text>
        <dbReference type="Rhea" id="RHEA:18457"/>
        <dbReference type="ChEBI" id="CHEBI:15378"/>
        <dbReference type="ChEBI" id="CHEBI:15740"/>
        <dbReference type="ChEBI" id="CHEBI:58121"/>
        <dbReference type="ChEBI" id="CHEBI:58830"/>
        <dbReference type="EC" id="4.1.99.12"/>
    </reaction>
</comment>
<dbReference type="GO" id="GO:0046872">
    <property type="term" value="F:metal ion binding"/>
    <property type="evidence" value="ECO:0007669"/>
    <property type="project" value="UniProtKB-KW"/>
</dbReference>
<accession>B8KWB1</accession>
<dbReference type="EMBL" id="DS999411">
    <property type="protein sequence ID" value="EED35400.1"/>
    <property type="molecule type" value="Genomic_DNA"/>
</dbReference>
<feature type="domain" description="GTP cyclohydrolase II" evidence="15">
    <location>
        <begin position="210"/>
        <end position="367"/>
    </location>
</feature>
<dbReference type="InterPro" id="IPR036144">
    <property type="entry name" value="RibA-like_sf"/>
</dbReference>
<dbReference type="STRING" id="565045.NOR51B_1345"/>
<keyword evidence="11" id="KW-0479">Metal-binding</keyword>
<evidence type="ECO:0000256" key="14">
    <source>
        <dbReference type="ARBA" id="ARBA00023239"/>
    </source>
</evidence>
<dbReference type="AlphaFoldDB" id="B8KWB1"/>
<dbReference type="SUPFAM" id="SSF142695">
    <property type="entry name" value="RibA-like"/>
    <property type="match status" value="1"/>
</dbReference>
<dbReference type="InterPro" id="IPR032677">
    <property type="entry name" value="GTP_cyclohydro_II"/>
</dbReference>
<dbReference type="InterPro" id="IPR017945">
    <property type="entry name" value="DHBP_synth_RibB-like_a/b_dom"/>
</dbReference>
<evidence type="ECO:0000256" key="9">
    <source>
        <dbReference type="ARBA" id="ARBA00018836"/>
    </source>
</evidence>
<evidence type="ECO:0000313" key="16">
    <source>
        <dbReference type="EMBL" id="EED35400.1"/>
    </source>
</evidence>
<evidence type="ECO:0000256" key="4">
    <source>
        <dbReference type="ARBA" id="ARBA00002284"/>
    </source>
</evidence>
<dbReference type="EC" id="4.1.99.12" evidence="8"/>
<evidence type="ECO:0000256" key="13">
    <source>
        <dbReference type="ARBA" id="ARBA00023211"/>
    </source>
</evidence>
<comment type="function">
    <text evidence="4">Catalyzes the conversion of D-ribulose 5-phosphate to formate and 3,4-dihydroxy-2-butanone 4-phosphate.</text>
</comment>
<keyword evidence="10" id="KW-0686">Riboflavin biosynthesis</keyword>
<evidence type="ECO:0000256" key="7">
    <source>
        <dbReference type="ARBA" id="ARBA00008976"/>
    </source>
</evidence>
<evidence type="ECO:0000256" key="8">
    <source>
        <dbReference type="ARBA" id="ARBA00012153"/>
    </source>
</evidence>
<dbReference type="GO" id="GO:0003935">
    <property type="term" value="F:GTP cyclohydrolase II activity"/>
    <property type="evidence" value="ECO:0007669"/>
    <property type="project" value="TreeGrafter"/>
</dbReference>
<sequence>MNDSRIVSSEELFSELRYGRPVLLQIDNSAGSAKGLVVAAAELCTPEHITFMARKARGLVCLGLTAARCQQLSLPLMVEGDEEAQPFTLSIEASTGIDTGISAVDRARTVRVAVAQDATPSDLVQPGHIFPIAAVEGGVLNRVDSAEATTDLAACAGLMPAAVFAEVLDPRGEVAEGNTLLDFASEHGLKVGRVSDLVHFRLANECTVERIREGSIDTAHGAMQLTVYREHTQGRVHLALSRGEIREQDPTVVRVHVTSTLRDLVGTTLSDRASWRFDDSLQKLAGAERAVLVLISRPETPDELLAGVDRLLGNGGGDQLQSADGYASVGLGAQILRDLGVGQIQLLSAPVKYNALSGFGLEVVDFVNPGMDH</sequence>
<dbReference type="RefSeq" id="WP_009020146.1">
    <property type="nucleotide sequence ID" value="NZ_DS999411.1"/>
</dbReference>
<dbReference type="Pfam" id="PF00925">
    <property type="entry name" value="GTP_cyclohydro2"/>
    <property type="match status" value="1"/>
</dbReference>
<dbReference type="GO" id="GO:0008686">
    <property type="term" value="F:3,4-dihydroxy-2-butanone-4-phosphate synthase activity"/>
    <property type="evidence" value="ECO:0007669"/>
    <property type="project" value="UniProtKB-EC"/>
</dbReference>
<evidence type="ECO:0000259" key="15">
    <source>
        <dbReference type="Pfam" id="PF00925"/>
    </source>
</evidence>
<dbReference type="PANTHER" id="PTHR21327">
    <property type="entry name" value="GTP CYCLOHYDROLASE II-RELATED"/>
    <property type="match status" value="1"/>
</dbReference>
<dbReference type="GO" id="GO:0005829">
    <property type="term" value="C:cytosol"/>
    <property type="evidence" value="ECO:0007669"/>
    <property type="project" value="TreeGrafter"/>
</dbReference>
<dbReference type="PANTHER" id="PTHR21327:SF34">
    <property type="entry name" value="3,4-DIHYDROXY-2-BUTANONE 4-PHOSPHATE SYNTHASE"/>
    <property type="match status" value="1"/>
</dbReference>
<dbReference type="Gene3D" id="3.40.50.10990">
    <property type="entry name" value="GTP cyclohydrolase II"/>
    <property type="match status" value="1"/>
</dbReference>
<evidence type="ECO:0000256" key="5">
    <source>
        <dbReference type="ARBA" id="ARBA00004904"/>
    </source>
</evidence>
<evidence type="ECO:0000256" key="6">
    <source>
        <dbReference type="ARBA" id="ARBA00005520"/>
    </source>
</evidence>
<keyword evidence="12" id="KW-0460">Magnesium</keyword>
<keyword evidence="14" id="KW-0456">Lyase</keyword>
<evidence type="ECO:0000256" key="1">
    <source>
        <dbReference type="ARBA" id="ARBA00000141"/>
    </source>
</evidence>
<reference evidence="17" key="1">
    <citation type="journal article" date="2013" name="BMC Microbiol.">
        <title>Taxonomy and evolution of bacteriochlorophyll a-containing members of the OM60/NOR5 clade of marine gammaproteobacteria: description of Luminiphilus syltensis gen. nov., sp. nov., reclassification of Haliea rubra as Pseudohaliea rubra gen. nov., comb. nov., and emendation of Chromatocurvus halotolerans.</title>
        <authorList>
            <person name="Spring S."/>
            <person name="Riedel T."/>
            <person name="Sproer C."/>
            <person name="Yan S."/>
            <person name="Harder J."/>
            <person name="Fuchs B.M."/>
        </authorList>
    </citation>
    <scope>NUCLEOTIDE SEQUENCE [LARGE SCALE GENOMIC DNA]</scope>
    <source>
        <strain evidence="17">NOR51-B</strain>
    </source>
</reference>
<dbReference type="PIRSF" id="PIRSF001259">
    <property type="entry name" value="RibA"/>
    <property type="match status" value="1"/>
</dbReference>
<evidence type="ECO:0000256" key="2">
    <source>
        <dbReference type="ARBA" id="ARBA00001936"/>
    </source>
</evidence>
<comment type="similarity">
    <text evidence="6">In the N-terminal section; belongs to the DHBP synthase family.</text>
</comment>
<name>B8KWB1_9GAMM</name>
<dbReference type="SUPFAM" id="SSF55821">
    <property type="entry name" value="YrdC/RibB"/>
    <property type="match status" value="1"/>
</dbReference>
<dbReference type="HOGENOM" id="CLU_020273_1_2_6"/>
<dbReference type="UniPathway" id="UPA00275">
    <property type="reaction ID" value="UER00399"/>
</dbReference>
<dbReference type="Proteomes" id="UP000004699">
    <property type="component" value="Unassembled WGS sequence"/>
</dbReference>
<keyword evidence="16" id="KW-0378">Hydrolase</keyword>
<comment type="pathway">
    <text evidence="5">Cofactor biosynthesis; riboflavin biosynthesis; 2-hydroxy-3-oxobutyl phosphate from D-ribulose 5-phosphate: step 1/1.</text>
</comment>
<evidence type="ECO:0000256" key="11">
    <source>
        <dbReference type="ARBA" id="ARBA00022723"/>
    </source>
</evidence>
<gene>
    <name evidence="16" type="ORF">NOR51B_1345</name>
</gene>
<evidence type="ECO:0000313" key="17">
    <source>
        <dbReference type="Proteomes" id="UP000004699"/>
    </source>
</evidence>
<keyword evidence="17" id="KW-1185">Reference proteome</keyword>
<dbReference type="GO" id="GO:0009231">
    <property type="term" value="P:riboflavin biosynthetic process"/>
    <property type="evidence" value="ECO:0007669"/>
    <property type="project" value="UniProtKB-UniPathway"/>
</dbReference>
<dbReference type="Pfam" id="PF00926">
    <property type="entry name" value="DHBP_synthase"/>
    <property type="match status" value="1"/>
</dbReference>
<dbReference type="InterPro" id="IPR000422">
    <property type="entry name" value="DHBP_synthase_RibB"/>
</dbReference>
<protein>
    <recommendedName>
        <fullName evidence="9">3,4-dihydroxy-2-butanone 4-phosphate synthase</fullName>
        <ecNumber evidence="8">4.1.99.12</ecNumber>
    </recommendedName>
</protein>
<dbReference type="eggNOG" id="COG0108">
    <property type="taxonomic scope" value="Bacteria"/>
</dbReference>
<evidence type="ECO:0000256" key="12">
    <source>
        <dbReference type="ARBA" id="ARBA00022842"/>
    </source>
</evidence>
<evidence type="ECO:0000256" key="10">
    <source>
        <dbReference type="ARBA" id="ARBA00022619"/>
    </source>
</evidence>
<dbReference type="eggNOG" id="COG0807">
    <property type="taxonomic scope" value="Bacteria"/>
</dbReference>
<organism evidence="16 17">
    <name type="scientific">Luminiphilus syltensis NOR5-1B</name>
    <dbReference type="NCBI Taxonomy" id="565045"/>
    <lineage>
        <taxon>Bacteria</taxon>
        <taxon>Pseudomonadati</taxon>
        <taxon>Pseudomonadota</taxon>
        <taxon>Gammaproteobacteria</taxon>
        <taxon>Cellvibrionales</taxon>
        <taxon>Halieaceae</taxon>
        <taxon>Luminiphilus</taxon>
    </lineage>
</organism>
<comment type="cofactor">
    <cofactor evidence="2">
        <name>Mn(2+)</name>
        <dbReference type="ChEBI" id="CHEBI:29035"/>
    </cofactor>
</comment>
<dbReference type="OrthoDB" id="9793111at2"/>
<evidence type="ECO:0000256" key="3">
    <source>
        <dbReference type="ARBA" id="ARBA00001946"/>
    </source>
</evidence>
<keyword evidence="13" id="KW-0464">Manganese</keyword>